<organism evidence="4 5">
    <name type="scientific">Thalassotalea nanhaiensis</name>
    <dbReference type="NCBI Taxonomy" id="3065648"/>
    <lineage>
        <taxon>Bacteria</taxon>
        <taxon>Pseudomonadati</taxon>
        <taxon>Pseudomonadota</taxon>
        <taxon>Gammaproteobacteria</taxon>
        <taxon>Alteromonadales</taxon>
        <taxon>Colwelliaceae</taxon>
        <taxon>Thalassotalea</taxon>
    </lineage>
</organism>
<dbReference type="InterPro" id="IPR001647">
    <property type="entry name" value="HTH_TetR"/>
</dbReference>
<evidence type="ECO:0000313" key="5">
    <source>
        <dbReference type="Proteomes" id="UP001248581"/>
    </source>
</evidence>
<dbReference type="Gene3D" id="1.10.357.10">
    <property type="entry name" value="Tetracycline Repressor, domain 2"/>
    <property type="match status" value="1"/>
</dbReference>
<evidence type="ECO:0000256" key="1">
    <source>
        <dbReference type="ARBA" id="ARBA00023125"/>
    </source>
</evidence>
<evidence type="ECO:0000313" key="4">
    <source>
        <dbReference type="EMBL" id="WNC67440.1"/>
    </source>
</evidence>
<feature type="domain" description="HTH tetR-type" evidence="3">
    <location>
        <begin position="13"/>
        <end position="73"/>
    </location>
</feature>
<dbReference type="InterPro" id="IPR009057">
    <property type="entry name" value="Homeodomain-like_sf"/>
</dbReference>
<dbReference type="RefSeq" id="WP_348386599.1">
    <property type="nucleotide sequence ID" value="NZ_CP134146.1"/>
</dbReference>
<dbReference type="SUPFAM" id="SSF46689">
    <property type="entry name" value="Homeodomain-like"/>
    <property type="match status" value="1"/>
</dbReference>
<feature type="DNA-binding region" description="H-T-H motif" evidence="2">
    <location>
        <begin position="36"/>
        <end position="55"/>
    </location>
</feature>
<dbReference type="EMBL" id="CP134146">
    <property type="protein sequence ID" value="WNC67440.1"/>
    <property type="molecule type" value="Genomic_DNA"/>
</dbReference>
<evidence type="ECO:0000259" key="3">
    <source>
        <dbReference type="PROSITE" id="PS50977"/>
    </source>
</evidence>
<dbReference type="Proteomes" id="UP001248581">
    <property type="component" value="Chromosome"/>
</dbReference>
<protein>
    <submittedName>
        <fullName evidence="4">TetR family transcriptional regulator</fullName>
    </submittedName>
</protein>
<accession>A0ABY9TF94</accession>
<dbReference type="PROSITE" id="PS50977">
    <property type="entry name" value="HTH_TETR_2"/>
    <property type="match status" value="1"/>
</dbReference>
<keyword evidence="5" id="KW-1185">Reference proteome</keyword>
<reference evidence="5" key="1">
    <citation type="submission" date="2023-09" db="EMBL/GenBank/DDBJ databases">
        <authorList>
            <person name="Li S."/>
            <person name="Li X."/>
            <person name="Zhang C."/>
            <person name="Zhao Z."/>
        </authorList>
    </citation>
    <scope>NUCLEOTIDE SEQUENCE [LARGE SCALE GENOMIC DNA]</scope>
    <source>
        <strain evidence="5">SQ345</strain>
    </source>
</reference>
<sequence length="219" mass="25249">MSTAQVNRRSKGEKTRLKILHAAIEIIAEYGIKGTTHRAVAAKANTQLSLTTYYFKDIKELVREAITLSSDIILNSTQDEWHQVFTLLKSFDAVTLRKISVKEAICKELSQIAADHMYRNIINNRTTLAVEQVFFTEMLYSEELKDLAKEHINALLIPFTRFASFFNKVDPEIDGELMLIAITRLQYKYLGTPKDEVNSEELHKLIKRQISWIMGLKRQ</sequence>
<evidence type="ECO:0000256" key="2">
    <source>
        <dbReference type="PROSITE-ProRule" id="PRU00335"/>
    </source>
</evidence>
<gene>
    <name evidence="4" type="ORF">RI845_13050</name>
</gene>
<keyword evidence="1 2" id="KW-0238">DNA-binding</keyword>
<name>A0ABY9TF94_9GAMM</name>
<dbReference type="Pfam" id="PF00440">
    <property type="entry name" value="TetR_N"/>
    <property type="match status" value="1"/>
</dbReference>
<proteinExistence type="predicted"/>